<proteinExistence type="inferred from homology"/>
<feature type="coiled-coil region" evidence="2">
    <location>
        <begin position="99"/>
        <end position="126"/>
    </location>
</feature>
<dbReference type="PANTHER" id="PTHR30203">
    <property type="entry name" value="OUTER MEMBRANE CATION EFFLUX PROTEIN"/>
    <property type="match status" value="1"/>
</dbReference>
<dbReference type="Gene3D" id="1.20.1600.10">
    <property type="entry name" value="Outer membrane efflux proteins (OEP)"/>
    <property type="match status" value="1"/>
</dbReference>
<evidence type="ECO:0000256" key="2">
    <source>
        <dbReference type="SAM" id="Coils"/>
    </source>
</evidence>
<accession>A0A934S5S7</accession>
<name>A0A934S5S7_9BACT</name>
<protein>
    <submittedName>
        <fullName evidence="4">TolC family protein</fullName>
    </submittedName>
</protein>
<reference evidence="4" key="1">
    <citation type="submission" date="2021-01" db="EMBL/GenBank/DDBJ databases">
        <title>Modified the classification status of verrucomicrobia.</title>
        <authorList>
            <person name="Feng X."/>
        </authorList>
    </citation>
    <scope>NUCLEOTIDE SEQUENCE</scope>
    <source>
        <strain evidence="4">KCTC 22041</strain>
    </source>
</reference>
<evidence type="ECO:0000256" key="3">
    <source>
        <dbReference type="SAM" id="SignalP"/>
    </source>
</evidence>
<dbReference type="SUPFAM" id="SSF56954">
    <property type="entry name" value="Outer membrane efflux proteins (OEP)"/>
    <property type="match status" value="1"/>
</dbReference>
<comment type="similarity">
    <text evidence="1">Belongs to the outer membrane factor (OMF) (TC 1.B.17) family.</text>
</comment>
<dbReference type="AlphaFoldDB" id="A0A934S5S7"/>
<dbReference type="PANTHER" id="PTHR30203:SF24">
    <property type="entry name" value="BLR4935 PROTEIN"/>
    <property type="match status" value="1"/>
</dbReference>
<dbReference type="Proteomes" id="UP000603141">
    <property type="component" value="Unassembled WGS sequence"/>
</dbReference>
<evidence type="ECO:0000256" key="1">
    <source>
        <dbReference type="ARBA" id="ARBA00007613"/>
    </source>
</evidence>
<dbReference type="InterPro" id="IPR003423">
    <property type="entry name" value="OMP_efflux"/>
</dbReference>
<dbReference type="EMBL" id="JAENIJ010000010">
    <property type="protein sequence ID" value="MBK1882388.1"/>
    <property type="molecule type" value="Genomic_DNA"/>
</dbReference>
<evidence type="ECO:0000313" key="5">
    <source>
        <dbReference type="Proteomes" id="UP000603141"/>
    </source>
</evidence>
<gene>
    <name evidence="4" type="ORF">JIN85_08180</name>
</gene>
<feature type="signal peptide" evidence="3">
    <location>
        <begin position="1"/>
        <end position="19"/>
    </location>
</feature>
<dbReference type="GO" id="GO:0015562">
    <property type="term" value="F:efflux transmembrane transporter activity"/>
    <property type="evidence" value="ECO:0007669"/>
    <property type="project" value="InterPro"/>
</dbReference>
<comment type="caution">
    <text evidence="4">The sequence shown here is derived from an EMBL/GenBank/DDBJ whole genome shotgun (WGS) entry which is preliminary data.</text>
</comment>
<feature type="chain" id="PRO_5037496286" evidence="3">
    <location>
        <begin position="20"/>
        <end position="406"/>
    </location>
</feature>
<evidence type="ECO:0000313" key="4">
    <source>
        <dbReference type="EMBL" id="MBK1882388.1"/>
    </source>
</evidence>
<sequence length="406" mass="45041">MHYLFRLALGAFLTLPAYAAPALIITLGGVADRVHSQNPSLAAARLQIAQAIGRSKQAGLLDNPQLETGIEHNQNFNEGRIEIGLSQRFPVTGRLRLEKEISSISVRKAEAEVREVERQLVEQARLTVVDILSTQAKRRLLTQQSNLADQFTKSLTKAAEKGEGSLLDAASAKLEAATLAVEMRQLDAAEAAKMGELKPLLGIEPNAPILVNGELDQPILPEDTVKFNRRPDYQIAEFEIESARQGIDLEVARRLDDVEAGFFAAAERSEDAPEGFENEAIVGLRFQIALPFWNRNQGAIDAATATHERRKLEAAALQQKIQSDADSNQQQMKEWARLIHELDQELLPLATQQSEAMNDAFSKGLSDLQTVFRAREKRMSLESSKIDAIRQFHLARVRYESAVGNY</sequence>
<keyword evidence="5" id="KW-1185">Reference proteome</keyword>
<keyword evidence="2" id="KW-0175">Coiled coil</keyword>
<dbReference type="Pfam" id="PF02321">
    <property type="entry name" value="OEP"/>
    <property type="match status" value="1"/>
</dbReference>
<organism evidence="4 5">
    <name type="scientific">Luteolibacter pohnpeiensis</name>
    <dbReference type="NCBI Taxonomy" id="454153"/>
    <lineage>
        <taxon>Bacteria</taxon>
        <taxon>Pseudomonadati</taxon>
        <taxon>Verrucomicrobiota</taxon>
        <taxon>Verrucomicrobiia</taxon>
        <taxon>Verrucomicrobiales</taxon>
        <taxon>Verrucomicrobiaceae</taxon>
        <taxon>Luteolibacter</taxon>
    </lineage>
</organism>
<keyword evidence="3" id="KW-0732">Signal</keyword>
<dbReference type="RefSeq" id="WP_200269476.1">
    <property type="nucleotide sequence ID" value="NZ_JAENIJ010000010.1"/>
</dbReference>
<dbReference type="InterPro" id="IPR010131">
    <property type="entry name" value="MdtP/NodT-like"/>
</dbReference>